<dbReference type="HOGENOM" id="CLU_004486_0_0_1"/>
<dbReference type="InterPro" id="IPR052430">
    <property type="entry name" value="IVT-Associated"/>
</dbReference>
<dbReference type="InterPro" id="IPR023244">
    <property type="entry name" value="Brefeldin_A-sensitivity_4"/>
</dbReference>
<dbReference type="OMA" id="FWGWAAN"/>
<evidence type="ECO:0000256" key="4">
    <source>
        <dbReference type="ARBA" id="ARBA00023136"/>
    </source>
</evidence>
<dbReference type="FunCoup" id="G8JUP5">
    <property type="interactions" value="17"/>
</dbReference>
<dbReference type="GO" id="GO:0006897">
    <property type="term" value="P:endocytosis"/>
    <property type="evidence" value="ECO:0007669"/>
    <property type="project" value="EnsemblFungi"/>
</dbReference>
<feature type="transmembrane region" description="Helical" evidence="5">
    <location>
        <begin position="263"/>
        <end position="284"/>
    </location>
</feature>
<comment type="subcellular location">
    <subcellularLocation>
        <location evidence="1">Membrane</location>
        <topology evidence="1">Multi-pass membrane protein</topology>
    </subcellularLocation>
</comment>
<dbReference type="AlphaFoldDB" id="G8JUP5"/>
<dbReference type="STRING" id="931890.G8JUP5"/>
<feature type="transmembrane region" description="Helical" evidence="5">
    <location>
        <begin position="129"/>
        <end position="148"/>
    </location>
</feature>
<reference evidence="7" key="1">
    <citation type="journal article" date="2012" name="G3 (Bethesda)">
        <title>Pichia sorbitophila, an interspecies yeast hybrid reveals early steps of genome resolution following polyploidization.</title>
        <authorList>
            <person name="Leh Louis V."/>
            <person name="Despons L."/>
            <person name="Friedrich A."/>
            <person name="Martin T."/>
            <person name="Durrens P."/>
            <person name="Casaregola S."/>
            <person name="Neuveglise C."/>
            <person name="Fairhead C."/>
            <person name="Marck C."/>
            <person name="Cruz J.A."/>
            <person name="Straub M.L."/>
            <person name="Kugler V."/>
            <person name="Sacerdot C."/>
            <person name="Uzunov Z."/>
            <person name="Thierry A."/>
            <person name="Weiss S."/>
            <person name="Bleykasten C."/>
            <person name="De Montigny J."/>
            <person name="Jacques N."/>
            <person name="Jung P."/>
            <person name="Lemaire M."/>
            <person name="Mallet S."/>
            <person name="Morel G."/>
            <person name="Richard G.F."/>
            <person name="Sarkar A."/>
            <person name="Savel G."/>
            <person name="Schacherer J."/>
            <person name="Seret M.L."/>
            <person name="Talla E."/>
            <person name="Samson G."/>
            <person name="Jubin C."/>
            <person name="Poulain J."/>
            <person name="Vacherie B."/>
            <person name="Barbe V."/>
            <person name="Pelletier E."/>
            <person name="Sherman D.J."/>
            <person name="Westhof E."/>
            <person name="Weissenbach J."/>
            <person name="Baret P.V."/>
            <person name="Wincker P."/>
            <person name="Gaillardin C."/>
            <person name="Dujon B."/>
            <person name="Souciet J.L."/>
        </authorList>
    </citation>
    <scope>NUCLEOTIDE SEQUENCE [LARGE SCALE GENOMIC DNA]</scope>
    <source>
        <strain evidence="7">CBS 270.75 / DBVPG 7215 / KCTC 17166 / NRRL Y-17582</strain>
    </source>
</reference>
<proteinExistence type="predicted"/>
<dbReference type="InParanoid" id="G8JUP5"/>
<keyword evidence="3 5" id="KW-1133">Transmembrane helix</keyword>
<evidence type="ECO:0000313" key="7">
    <source>
        <dbReference type="Proteomes" id="UP000006790"/>
    </source>
</evidence>
<organism evidence="6 7">
    <name type="scientific">Eremothecium cymbalariae (strain CBS 270.75 / DBVPG 7215 / KCTC 17166 / NRRL Y-17582)</name>
    <name type="common">Yeast</name>
    <dbReference type="NCBI Taxonomy" id="931890"/>
    <lineage>
        <taxon>Eukaryota</taxon>
        <taxon>Fungi</taxon>
        <taxon>Dikarya</taxon>
        <taxon>Ascomycota</taxon>
        <taxon>Saccharomycotina</taxon>
        <taxon>Saccharomycetes</taxon>
        <taxon>Saccharomycetales</taxon>
        <taxon>Saccharomycetaceae</taxon>
        <taxon>Eremothecium</taxon>
    </lineage>
</organism>
<feature type="transmembrane region" description="Helical" evidence="5">
    <location>
        <begin position="175"/>
        <end position="197"/>
    </location>
</feature>
<protein>
    <submittedName>
        <fullName evidence="6">Uncharacterized protein</fullName>
    </submittedName>
</protein>
<evidence type="ECO:0000313" key="6">
    <source>
        <dbReference type="EMBL" id="AET40825.1"/>
    </source>
</evidence>
<dbReference type="PRINTS" id="PR02047">
    <property type="entry name" value="BREFELDNASP4"/>
</dbReference>
<dbReference type="GO" id="GO:0016020">
    <property type="term" value="C:membrane"/>
    <property type="evidence" value="ECO:0007669"/>
    <property type="project" value="UniProtKB-SubCell"/>
</dbReference>
<keyword evidence="2 5" id="KW-0812">Transmembrane</keyword>
<evidence type="ECO:0000256" key="1">
    <source>
        <dbReference type="ARBA" id="ARBA00004141"/>
    </source>
</evidence>
<dbReference type="OrthoDB" id="1924968at2759"/>
<dbReference type="PANTHER" id="PTHR47804:SF3">
    <property type="entry name" value="PROTEIN BRE4"/>
    <property type="match status" value="1"/>
</dbReference>
<dbReference type="EMBL" id="CP002502">
    <property type="protein sequence ID" value="AET40825.1"/>
    <property type="molecule type" value="Genomic_DNA"/>
</dbReference>
<accession>G8JUP5</accession>
<dbReference type="eggNOG" id="KOG4711">
    <property type="taxonomic scope" value="Eukaryota"/>
</dbReference>
<feature type="transmembrane region" description="Helical" evidence="5">
    <location>
        <begin position="796"/>
        <end position="818"/>
    </location>
</feature>
<sequence length="1066" mass="122138">MKVSKGSYTQKSFLSLKELGGSVSSTLAGSAANETTGLAQQQLSKTSLSQMKLESLAKGKGWEPLETYDLEELRDGFFDATYTASERVIDSEADSVINAKSSHSSSWTGAFFTEWSDVRQHYRSIFKFIVAYFLAVCVCVISPTRVWLGAQYCYFMPIAVLIHHPVRNLGVQLEITLQSVLGGALGLGVAAFWWYLFRASDIAAHHQGGLSFFSLAVAVYFSSWLGALFIRLSYLTLSFSIAVTFISTSRIVVSKDNLQWKEYWNFGIPYLCGILLSLVVCFIIDPHGGHSEIMQNFSSTLDDVKQLLIAFVDKQHCNDLATLQKAQQDVIKSIDMKLSEGYREFANQIKFTRFSDKSVKHLRNRLTLAISPLRAIPLDHRLFTTVQLQNFYKKVGDNVGSDVTGGNRTSMANSSAITPCLRTSQRGNVQFSTTDLCIGILTSTFSKSIFNLILELIINLDALQEAFKVFSKYRIQVEEVQKIQQHLEKVMLKLKHKIYKLDIKYKDFTKTNIFSKDFMNDTHTVDIFIFMRYLRQCAKQILSVTQIVVGLGDDLHWRLLLPTYPLHRGLIRLPRECALDQGAASVLTYFETKRDVDDALEMIYNTYTSKHKQINDQTQSPNVKRITRAIDHTDFSFHTTRNLFRYRLWLFTTVLFGSESKWAIKVSFIMVLLCLPAWLPKSHSWYGDYECWWAPLIFYILSNRRNFGTLTALRRRLWFGIVGIFFSWCANQAKHFGNPYAIVAISVLFSMPFSVNYFAHQGRKSSLLALVCFTALTLQSYGKVENLSSSQIWNDTWITGLSFLIGTFCSIPVNWVVWSFMARSELRLSISSLLAHLSQSYQIIADRYLYRDNNDDPTETTIALAHIREIRLSQSILAIKDLLKRARMEPIYIANFKPHIYEELIDHCQVVLEKVIEARRAGQHFQIWDQDSDTQTSRALLSLRRDSVASVIFIFYILSNCFRSKNKVPRYLPNPIYTRKKLFDILSKLEDMSPSADREQFKFSSFTNEKMSDSSKNINTDLDSEKTDWTDIYNISFTRTFTDISVELERIVLLAKEILGEEPYYG</sequence>
<evidence type="ECO:0000256" key="5">
    <source>
        <dbReference type="SAM" id="Phobius"/>
    </source>
</evidence>
<dbReference type="RefSeq" id="XP_003647642.1">
    <property type="nucleotide sequence ID" value="XM_003647594.1"/>
</dbReference>
<keyword evidence="7" id="KW-1185">Reference proteome</keyword>
<dbReference type="GeneID" id="11472364"/>
<dbReference type="KEGG" id="erc:Ecym_6454"/>
<gene>
    <name evidence="6" type="ordered locus">Ecym_6454</name>
</gene>
<feature type="transmembrane region" description="Helical" evidence="5">
    <location>
        <begin position="739"/>
        <end position="759"/>
    </location>
</feature>
<evidence type="ECO:0000256" key="3">
    <source>
        <dbReference type="ARBA" id="ARBA00022989"/>
    </source>
</evidence>
<keyword evidence="4 5" id="KW-0472">Membrane</keyword>
<evidence type="ECO:0000256" key="2">
    <source>
        <dbReference type="ARBA" id="ARBA00022692"/>
    </source>
</evidence>
<dbReference type="Proteomes" id="UP000006790">
    <property type="component" value="Chromosome 6"/>
</dbReference>
<dbReference type="PANTHER" id="PTHR47804">
    <property type="entry name" value="60S RIBOSOMAL PROTEIN L19"/>
    <property type="match status" value="1"/>
</dbReference>
<feature type="transmembrane region" description="Helical" evidence="5">
    <location>
        <begin position="766"/>
        <end position="784"/>
    </location>
</feature>
<feature type="transmembrane region" description="Helical" evidence="5">
    <location>
        <begin position="209"/>
        <end position="230"/>
    </location>
</feature>
<name>G8JUP5_ERECY</name>